<reference evidence="3" key="3">
    <citation type="submission" date="2018-07" db="EMBL/GenBank/DDBJ databases">
        <authorList>
            <person name="Mckenzie S.K."/>
            <person name="Kronauer D.J.C."/>
        </authorList>
    </citation>
    <scope>NUCLEOTIDE SEQUENCE</scope>
    <source>
        <strain evidence="3">Clonal line C1</strain>
    </source>
</reference>
<evidence type="ECO:0000313" key="3">
    <source>
        <dbReference type="EMBL" id="RLU23731.1"/>
    </source>
</evidence>
<keyword evidence="1" id="KW-0732">Signal</keyword>
<dbReference type="EMBL" id="QOIP01000004">
    <property type="protein sequence ID" value="RLU23731.1"/>
    <property type="molecule type" value="Genomic_DNA"/>
</dbReference>
<dbReference type="Pfam" id="PF15868">
    <property type="entry name" value="MBF2"/>
    <property type="match status" value="1"/>
</dbReference>
<protein>
    <recommendedName>
        <fullName evidence="5">Salivary secreted peptide</fullName>
    </recommendedName>
</protein>
<dbReference type="OrthoDB" id="8192785at2759"/>
<dbReference type="PANTHER" id="PTHR37685">
    <property type="entry name" value="GEO11136P1-RELATED"/>
    <property type="match status" value="1"/>
</dbReference>
<name>A0A026W6T2_OOCBI</name>
<dbReference type="AlphaFoldDB" id="A0A026W6T2"/>
<gene>
    <name evidence="3" type="ORF">DMN91_003937</name>
    <name evidence="2" type="ORF">X777_09574</name>
</gene>
<keyword evidence="4" id="KW-1185">Reference proteome</keyword>
<reference evidence="2 4" key="1">
    <citation type="journal article" date="2014" name="Curr. Biol.">
        <title>The genome of the clonal raider ant Cerapachys biroi.</title>
        <authorList>
            <person name="Oxley P.R."/>
            <person name="Ji L."/>
            <person name="Fetter-Pruneda I."/>
            <person name="McKenzie S.K."/>
            <person name="Li C."/>
            <person name="Hu H."/>
            <person name="Zhang G."/>
            <person name="Kronauer D.J."/>
        </authorList>
    </citation>
    <scope>NUCLEOTIDE SEQUENCE [LARGE SCALE GENOMIC DNA]</scope>
</reference>
<evidence type="ECO:0008006" key="5">
    <source>
        <dbReference type="Google" id="ProtNLM"/>
    </source>
</evidence>
<dbReference type="OMA" id="FRSKRRY"/>
<dbReference type="EMBL" id="KK107372">
    <property type="protein sequence ID" value="EZA51817.1"/>
    <property type="molecule type" value="Genomic_DNA"/>
</dbReference>
<dbReference type="Proteomes" id="UP000279307">
    <property type="component" value="Chromosome 4"/>
</dbReference>
<dbReference type="InterPro" id="IPR031734">
    <property type="entry name" value="MBF2"/>
</dbReference>
<evidence type="ECO:0000313" key="4">
    <source>
        <dbReference type="Proteomes" id="UP000053097"/>
    </source>
</evidence>
<reference evidence="3" key="2">
    <citation type="journal article" date="2018" name="Genome Res.">
        <title>The genomic architecture and molecular evolution of ant odorant receptors.</title>
        <authorList>
            <person name="McKenzie S.K."/>
            <person name="Kronauer D.J.C."/>
        </authorList>
    </citation>
    <scope>NUCLEOTIDE SEQUENCE [LARGE SCALE GENOMIC DNA]</scope>
    <source>
        <strain evidence="3">Clonal line C1</strain>
    </source>
</reference>
<proteinExistence type="predicted"/>
<organism evidence="2 4">
    <name type="scientific">Ooceraea biroi</name>
    <name type="common">Clonal raider ant</name>
    <name type="synonym">Cerapachys biroi</name>
    <dbReference type="NCBI Taxonomy" id="2015173"/>
    <lineage>
        <taxon>Eukaryota</taxon>
        <taxon>Metazoa</taxon>
        <taxon>Ecdysozoa</taxon>
        <taxon>Arthropoda</taxon>
        <taxon>Hexapoda</taxon>
        <taxon>Insecta</taxon>
        <taxon>Pterygota</taxon>
        <taxon>Neoptera</taxon>
        <taxon>Endopterygota</taxon>
        <taxon>Hymenoptera</taxon>
        <taxon>Apocrita</taxon>
        <taxon>Aculeata</taxon>
        <taxon>Formicoidea</taxon>
        <taxon>Formicidae</taxon>
        <taxon>Dorylinae</taxon>
        <taxon>Ooceraea</taxon>
    </lineage>
</organism>
<sequence length="132" mass="14499">MSAQKYVIGLAFLVAVLLTINAVPASGTIDNHAAAVNKSHHLIVGNRRSGDRLVLRQNVQKNPSHIIVTYTKTFNVSRSENITMVKALDKMTNGNGAYASILRGGPGYSNVTIKFRSKRRYGINFVVELYAH</sequence>
<evidence type="ECO:0000256" key="1">
    <source>
        <dbReference type="SAM" id="SignalP"/>
    </source>
</evidence>
<feature type="signal peptide" evidence="1">
    <location>
        <begin position="1"/>
        <end position="27"/>
    </location>
</feature>
<evidence type="ECO:0000313" key="2">
    <source>
        <dbReference type="EMBL" id="EZA51817.1"/>
    </source>
</evidence>
<feature type="chain" id="PRO_5035982602" description="Salivary secreted peptide" evidence="1">
    <location>
        <begin position="28"/>
        <end position="132"/>
    </location>
</feature>
<dbReference type="Proteomes" id="UP000053097">
    <property type="component" value="Unassembled WGS sequence"/>
</dbReference>
<accession>A0A026W6T2</accession>
<dbReference type="PANTHER" id="PTHR37685:SF1">
    <property type="entry name" value="GEO11136P1-RELATED"/>
    <property type="match status" value="1"/>
</dbReference>